<proteinExistence type="predicted"/>
<gene>
    <name evidence="2" type="ORF">SAMN04488081_1401</name>
</gene>
<sequence length="111" mass="12080">MKQAICTVLTIIGLALALFFTSDYTGTNDNYHIDIVDTVEEIEHQTPATVTETKISEPEDGFMVRLGREGQVAGTDLLLPMDAGLLDRPLQGGFIQPVTEQTEEAHAAFSV</sequence>
<comment type="caution">
    <text evidence="2">The sequence shown here is derived from an EMBL/GenBank/DDBJ whole genome shotgun (WGS) entry which is preliminary data.</text>
</comment>
<evidence type="ECO:0000313" key="3">
    <source>
        <dbReference type="Proteomes" id="UP000198647"/>
    </source>
</evidence>
<feature type="chain" id="PRO_5045939185" evidence="1">
    <location>
        <begin position="26"/>
        <end position="111"/>
    </location>
</feature>
<dbReference type="Proteomes" id="UP000198647">
    <property type="component" value="Unassembled WGS sequence"/>
</dbReference>
<feature type="signal peptide" evidence="1">
    <location>
        <begin position="1"/>
        <end position="25"/>
    </location>
</feature>
<reference evidence="2 3" key="1">
    <citation type="submission" date="2016-10" db="EMBL/GenBank/DDBJ databases">
        <authorList>
            <person name="Varghese N."/>
            <person name="Submissions S."/>
        </authorList>
    </citation>
    <scope>NUCLEOTIDE SEQUENCE [LARGE SCALE GENOMIC DNA]</scope>
    <source>
        <strain evidence="2 3">DSM 20748</strain>
    </source>
</reference>
<evidence type="ECO:0000256" key="1">
    <source>
        <dbReference type="SAM" id="SignalP"/>
    </source>
</evidence>
<dbReference type="EMBL" id="FNOS01000003">
    <property type="protein sequence ID" value="SDX82652.1"/>
    <property type="molecule type" value="Genomic_DNA"/>
</dbReference>
<accession>A0A1H3EV67</accession>
<name>A0A1H3EV67_9BACI</name>
<protein>
    <submittedName>
        <fullName evidence="2">Uncharacterized protein</fullName>
    </submittedName>
</protein>
<keyword evidence="1" id="KW-0732">Signal</keyword>
<dbReference type="RefSeq" id="WP_093106634.1">
    <property type="nucleotide sequence ID" value="NZ_FNOS01000003.1"/>
</dbReference>
<evidence type="ECO:0000313" key="2">
    <source>
        <dbReference type="EMBL" id="SDX82652.1"/>
    </source>
</evidence>
<organism evidence="2 3">
    <name type="scientific">Salimicrobium album</name>
    <dbReference type="NCBI Taxonomy" id="50717"/>
    <lineage>
        <taxon>Bacteria</taxon>
        <taxon>Bacillati</taxon>
        <taxon>Bacillota</taxon>
        <taxon>Bacilli</taxon>
        <taxon>Bacillales</taxon>
        <taxon>Bacillaceae</taxon>
        <taxon>Salimicrobium</taxon>
    </lineage>
</organism>
<keyword evidence="3" id="KW-1185">Reference proteome</keyword>